<evidence type="ECO:0000313" key="3">
    <source>
        <dbReference type="EMBL" id="XBV85321.1"/>
    </source>
</evidence>
<gene>
    <name evidence="3" type="ORF">ABOD76_18075</name>
</gene>
<feature type="compositionally biased region" description="Low complexity" evidence="1">
    <location>
        <begin position="103"/>
        <end position="127"/>
    </location>
</feature>
<feature type="domain" description="SPOR" evidence="2">
    <location>
        <begin position="143"/>
        <end position="221"/>
    </location>
</feature>
<accession>A0AAU7UAI7</accession>
<feature type="region of interest" description="Disordered" evidence="1">
    <location>
        <begin position="218"/>
        <end position="286"/>
    </location>
</feature>
<feature type="compositionally biased region" description="Polar residues" evidence="1">
    <location>
        <begin position="32"/>
        <end position="51"/>
    </location>
</feature>
<feature type="domain" description="SPOR" evidence="2">
    <location>
        <begin position="285"/>
        <end position="358"/>
    </location>
</feature>
<evidence type="ECO:0000256" key="1">
    <source>
        <dbReference type="SAM" id="MobiDB-lite"/>
    </source>
</evidence>
<dbReference type="Pfam" id="PF05036">
    <property type="entry name" value="SPOR"/>
    <property type="match status" value="2"/>
</dbReference>
<dbReference type="PROSITE" id="PS51724">
    <property type="entry name" value="SPOR"/>
    <property type="match status" value="2"/>
</dbReference>
<dbReference type="InterPro" id="IPR007730">
    <property type="entry name" value="SPOR-like_dom"/>
</dbReference>
<organism evidence="3">
    <name type="scientific">Deinococcus sonorensis KR-87</name>
    <dbReference type="NCBI Taxonomy" id="694439"/>
    <lineage>
        <taxon>Bacteria</taxon>
        <taxon>Thermotogati</taxon>
        <taxon>Deinococcota</taxon>
        <taxon>Deinococci</taxon>
        <taxon>Deinococcales</taxon>
        <taxon>Deinococcaceae</taxon>
        <taxon>Deinococcus</taxon>
    </lineage>
</organism>
<dbReference type="RefSeq" id="WP_350243358.1">
    <property type="nucleotide sequence ID" value="NZ_CP158299.1"/>
</dbReference>
<protein>
    <submittedName>
        <fullName evidence="3">SPOR domain-containing protein</fullName>
    </submittedName>
</protein>
<dbReference type="GO" id="GO:0042834">
    <property type="term" value="F:peptidoglycan binding"/>
    <property type="evidence" value="ECO:0007669"/>
    <property type="project" value="InterPro"/>
</dbReference>
<sequence length="358" mass="35980">MKRRWPDLLIGLLVVLLLLGFAGLLLRPGKRTTATGTTSVPDAAQGTQAAPSGTEQTGTADTGETADTTDTTDTTAPTTGSSDVQVIPANPVAQPDQTADNGSAAAPDTTADTDQAAAPDAAPSTPSVPARTGNAVATSEARTPTRNDYRISLGTFSGEAAAQSGTAVVSGLGYTVYPIAIESGAVAQVGPFADRETAERALADIQRVYPGALLYAPRNAPSSSTTTPSSPAVAAPTPAAVPQRTTTTQDRAPAATTQTTQPTPTPATTMPAPAAASTGTAAPTSASTGPVYLQVAAYNSVEAAQKFVGQVRSLGFDPTVNAPAGQKVAVLVGPFQGDALSSAEAKLKASGLDYFRVR</sequence>
<dbReference type="SUPFAM" id="SSF110997">
    <property type="entry name" value="Sporulation related repeat"/>
    <property type="match status" value="2"/>
</dbReference>
<proteinExistence type="predicted"/>
<feature type="region of interest" description="Disordered" evidence="1">
    <location>
        <begin position="32"/>
        <end position="143"/>
    </location>
</feature>
<dbReference type="EMBL" id="CP158299">
    <property type="protein sequence ID" value="XBV85321.1"/>
    <property type="molecule type" value="Genomic_DNA"/>
</dbReference>
<dbReference type="Gene3D" id="3.30.70.1070">
    <property type="entry name" value="Sporulation related repeat"/>
    <property type="match status" value="2"/>
</dbReference>
<dbReference type="InterPro" id="IPR036680">
    <property type="entry name" value="SPOR-like_sf"/>
</dbReference>
<reference evidence="3" key="1">
    <citation type="submission" date="2024-06" db="EMBL/GenBank/DDBJ databases">
        <title>Draft Genome Sequence of Deinococcus sonorensis Type Strain KR-87, a Biofilm Producing Representative of the Genus Deinococcus.</title>
        <authorList>
            <person name="Boren L.S."/>
            <person name="Grosso R.A."/>
            <person name="Hugenberg-Cox A.N."/>
            <person name="Hill J.T.E."/>
            <person name="Albert C.M."/>
            <person name="Tuohy J.M."/>
        </authorList>
    </citation>
    <scope>NUCLEOTIDE SEQUENCE</scope>
    <source>
        <strain evidence="3">KR-87</strain>
    </source>
</reference>
<name>A0AAU7UAI7_9DEIO</name>
<evidence type="ECO:0000259" key="2">
    <source>
        <dbReference type="PROSITE" id="PS51724"/>
    </source>
</evidence>
<dbReference type="AlphaFoldDB" id="A0AAU7UAI7"/>
<dbReference type="KEGG" id="dsc:ABOD76_18075"/>
<feature type="compositionally biased region" description="Low complexity" evidence="1">
    <location>
        <begin position="53"/>
        <end position="80"/>
    </location>
</feature>